<evidence type="ECO:0000256" key="1">
    <source>
        <dbReference type="SAM" id="MobiDB-lite"/>
    </source>
</evidence>
<dbReference type="SMART" id="SM00089">
    <property type="entry name" value="PKD"/>
    <property type="match status" value="2"/>
</dbReference>
<dbReference type="InterPro" id="IPR022409">
    <property type="entry name" value="PKD/Chitinase_dom"/>
</dbReference>
<dbReference type="EMBL" id="LNTY01000034">
    <property type="protein sequence ID" value="KXF81727.1"/>
    <property type="molecule type" value="Genomic_DNA"/>
</dbReference>
<dbReference type="STRING" id="294935.ATN88_03510"/>
<dbReference type="Gene3D" id="2.60.40.10">
    <property type="entry name" value="Immunoglobulins"/>
    <property type="match status" value="2"/>
</dbReference>
<organism evidence="3 4">
    <name type="scientific">Enterovibrio coralii</name>
    <dbReference type="NCBI Taxonomy" id="294935"/>
    <lineage>
        <taxon>Bacteria</taxon>
        <taxon>Pseudomonadati</taxon>
        <taxon>Pseudomonadota</taxon>
        <taxon>Gammaproteobacteria</taxon>
        <taxon>Vibrionales</taxon>
        <taxon>Vibrionaceae</taxon>
        <taxon>Enterovibrio</taxon>
    </lineage>
</organism>
<sequence length="500" mass="55015">MSKDEAFYNRNNLKKIWRYLLRIWHQLPAWHKIGVMSVALLTSMTAIWPDDNFESLGQPEQEKSLSPFLVSPAKAYSAALPSSADDDAIYSPEGTLPKKVRNSLTTKAGDTFGPEKLASSKQLVSSSVPAVAKSTSNIIPLNAPAKTGLNSVSETNAEKKAALNAQHQQGVSHSLPRRARSDHTSQETHASDALVHHVSDSDMQDINDPNDASADKATLASTHQPSDNARENKTSQYTSQTPARIVRTHHEAEPARTALYSHSQPARAAYYAPSSRLREIAYREPAKVEHLNSGKALRFQKDQDGELEEFYIEVDGLNVSARNNSYDPDGKIVHHYWDYGNGKGSLDQSPSWSYDKPGDYEISLTVYDDDGASSTYSHVVSVDDGNVLPKADFTVQTIGLDAKADNKSFDVDGDIVMAHWDFGDGRTSEAFSPEWRYKEPGAYVVTLTVLDNVGAKNAFERLVHVDTGNIAPVARFTVRTAAKDSSLYTRQPDGTFAKLK</sequence>
<dbReference type="PROSITE" id="PS50093">
    <property type="entry name" value="PKD"/>
    <property type="match status" value="2"/>
</dbReference>
<dbReference type="CDD" id="cd00146">
    <property type="entry name" value="PKD"/>
    <property type="match status" value="2"/>
</dbReference>
<dbReference type="Proteomes" id="UP000070529">
    <property type="component" value="Unassembled WGS sequence"/>
</dbReference>
<evidence type="ECO:0000313" key="3">
    <source>
        <dbReference type="EMBL" id="KXF81727.1"/>
    </source>
</evidence>
<dbReference type="AlphaFoldDB" id="A0A135I8I0"/>
<dbReference type="Pfam" id="PF08525">
    <property type="entry name" value="OapA_N"/>
    <property type="match status" value="1"/>
</dbReference>
<keyword evidence="4" id="KW-1185">Reference proteome</keyword>
<reference evidence="3 4" key="1">
    <citation type="submission" date="2015-11" db="EMBL/GenBank/DDBJ databases">
        <title>Genomic Taxonomy of the Vibrionaceae.</title>
        <authorList>
            <person name="Gomez-Gil B."/>
            <person name="Enciso-Ibarra J."/>
        </authorList>
    </citation>
    <scope>NUCLEOTIDE SEQUENCE [LARGE SCALE GENOMIC DNA]</scope>
    <source>
        <strain evidence="3 4">CAIM 912</strain>
    </source>
</reference>
<gene>
    <name evidence="3" type="ORF">ATN88_03510</name>
</gene>
<dbReference type="InterPro" id="IPR035986">
    <property type="entry name" value="PKD_dom_sf"/>
</dbReference>
<feature type="compositionally biased region" description="Basic and acidic residues" evidence="1">
    <location>
        <begin position="179"/>
        <end position="200"/>
    </location>
</feature>
<accession>A0A135I8I0</accession>
<dbReference type="RefSeq" id="WP_067417345.1">
    <property type="nucleotide sequence ID" value="NZ_LNTY01000034.1"/>
</dbReference>
<evidence type="ECO:0000313" key="4">
    <source>
        <dbReference type="Proteomes" id="UP000070529"/>
    </source>
</evidence>
<dbReference type="InterPro" id="IPR013783">
    <property type="entry name" value="Ig-like_fold"/>
</dbReference>
<proteinExistence type="predicted"/>
<dbReference type="Pfam" id="PF18911">
    <property type="entry name" value="PKD_4"/>
    <property type="match status" value="2"/>
</dbReference>
<protein>
    <recommendedName>
        <fullName evidence="2">PKD domain-containing protein</fullName>
    </recommendedName>
</protein>
<dbReference type="OrthoDB" id="275270at2"/>
<evidence type="ECO:0000259" key="2">
    <source>
        <dbReference type="PROSITE" id="PS50093"/>
    </source>
</evidence>
<feature type="region of interest" description="Disordered" evidence="1">
    <location>
        <begin position="158"/>
        <end position="245"/>
    </location>
</feature>
<feature type="domain" description="PKD" evidence="2">
    <location>
        <begin position="323"/>
        <end position="387"/>
    </location>
</feature>
<comment type="caution">
    <text evidence="3">The sequence shown here is derived from an EMBL/GenBank/DDBJ whole genome shotgun (WGS) entry which is preliminary data.</text>
</comment>
<dbReference type="InterPro" id="IPR013731">
    <property type="entry name" value="OapA_N"/>
</dbReference>
<dbReference type="InterPro" id="IPR000601">
    <property type="entry name" value="PKD_dom"/>
</dbReference>
<feature type="domain" description="PKD" evidence="2">
    <location>
        <begin position="413"/>
        <end position="465"/>
    </location>
</feature>
<name>A0A135I8I0_9GAMM</name>
<dbReference type="SUPFAM" id="SSF49299">
    <property type="entry name" value="PKD domain"/>
    <property type="match status" value="2"/>
</dbReference>